<evidence type="ECO:0000313" key="3">
    <source>
        <dbReference type="Proteomes" id="UP000000442"/>
    </source>
</evidence>
<feature type="domain" description="Rubrerythrin rubredoxin-like" evidence="1">
    <location>
        <begin position="22"/>
        <end position="47"/>
    </location>
</feature>
<name>C0QD20_DESAH</name>
<dbReference type="InterPro" id="IPR048574">
    <property type="entry name" value="RUBY_RBDX"/>
</dbReference>
<reference evidence="2 3" key="1">
    <citation type="journal article" date="2009" name="Environ. Microbiol.">
        <title>Genome sequence of Desulfobacterium autotrophicum HRM2, a marine sulfate reducer oxidizing organic carbon completely to carbon dioxide.</title>
        <authorList>
            <person name="Strittmatter A.W."/>
            <person name="Liesegang H."/>
            <person name="Rabus R."/>
            <person name="Decker I."/>
            <person name="Amann J."/>
            <person name="Andres S."/>
            <person name="Henne A."/>
            <person name="Fricke W.F."/>
            <person name="Martinez-Arias R."/>
            <person name="Bartels D."/>
            <person name="Goesmann A."/>
            <person name="Krause L."/>
            <person name="Puehler A."/>
            <person name="Klenk H.P."/>
            <person name="Richter M."/>
            <person name="Schuler M."/>
            <person name="Gloeckner F.O."/>
            <person name="Meyerdierks A."/>
            <person name="Gottschalk G."/>
            <person name="Amann R."/>
        </authorList>
    </citation>
    <scope>NUCLEOTIDE SEQUENCE [LARGE SCALE GENOMIC DNA]</scope>
    <source>
        <strain evidence="3">ATCC 43914 / DSM 3382 / HRM2</strain>
    </source>
</reference>
<dbReference type="AlphaFoldDB" id="C0QD20"/>
<accession>C0QD20</accession>
<evidence type="ECO:0000313" key="2">
    <source>
        <dbReference type="EMBL" id="ACN17252.1"/>
    </source>
</evidence>
<dbReference type="STRING" id="177437.HRM2_41960"/>
<dbReference type="Proteomes" id="UP000000442">
    <property type="component" value="Chromosome"/>
</dbReference>
<dbReference type="HOGENOM" id="CLU_202417_0_0_7"/>
<proteinExistence type="predicted"/>
<protein>
    <recommendedName>
        <fullName evidence="1">Rubrerythrin rubredoxin-like domain-containing protein</fullName>
    </recommendedName>
</protein>
<gene>
    <name evidence="2" type="ordered locus">HRM2_41960</name>
</gene>
<sequence length="71" mass="8072">MNFERYLSDITLTIKGGTMTSWICDKCGYRLEAETPPEECPSCKKKCSFVDNSCYTPDCQGQPIDPRIKNN</sequence>
<dbReference type="EMBL" id="CP001087">
    <property type="protein sequence ID" value="ACN17252.1"/>
    <property type="molecule type" value="Genomic_DNA"/>
</dbReference>
<dbReference type="Gene3D" id="2.20.28.10">
    <property type="match status" value="1"/>
</dbReference>
<dbReference type="KEGG" id="dat:HRM2_41960"/>
<dbReference type="SUPFAM" id="SSF57802">
    <property type="entry name" value="Rubredoxin-like"/>
    <property type="match status" value="1"/>
</dbReference>
<keyword evidence="3" id="KW-1185">Reference proteome</keyword>
<dbReference type="eggNOG" id="COG1592">
    <property type="taxonomic scope" value="Bacteria"/>
</dbReference>
<organism evidence="2 3">
    <name type="scientific">Desulforapulum autotrophicum (strain ATCC 43914 / DSM 3382 / VKM B-1955 / HRM2)</name>
    <name type="common">Desulfobacterium autotrophicum</name>
    <dbReference type="NCBI Taxonomy" id="177437"/>
    <lineage>
        <taxon>Bacteria</taxon>
        <taxon>Pseudomonadati</taxon>
        <taxon>Thermodesulfobacteriota</taxon>
        <taxon>Desulfobacteria</taxon>
        <taxon>Desulfobacterales</taxon>
        <taxon>Desulfobacteraceae</taxon>
        <taxon>Desulforapulum</taxon>
    </lineage>
</organism>
<dbReference type="Pfam" id="PF21349">
    <property type="entry name" value="RUBY_RBDX"/>
    <property type="match status" value="1"/>
</dbReference>
<evidence type="ECO:0000259" key="1">
    <source>
        <dbReference type="Pfam" id="PF21349"/>
    </source>
</evidence>